<dbReference type="OrthoDB" id="393769at2"/>
<evidence type="ECO:0000259" key="4">
    <source>
        <dbReference type="Pfam" id="PF03202"/>
    </source>
</evidence>
<evidence type="ECO:0000256" key="3">
    <source>
        <dbReference type="SAM" id="SignalP"/>
    </source>
</evidence>
<sequence length="747" mass="83752">MKGIMKKNKLLLSGSLVALAAPISLVACNKETNFDTKRQKLKFSVTFSRDRAQWNAVDGVIKVYNQEVEKKRKALQEEINQLKSSNADKNTINQKQAELDTYMEVELIQDGSGYGSGHQNILSALKNNDTVKLPNLTVNYGATIAEIVNYGRQVDLSDQKYGDLKIERNTFEDRFTANNDKIDGAKAGGFYSVPFLKSTHAFGINGPIYKYVLKTLKDNGYTISEDLVSDFKVGGSDWNADIEVIKTVPYFGPAKSKEKIEAIFTEAKYPGKKIDKSHFEEFTKFIKFITDAIQIFESSSSTNSTVSLLGIDDPARIFGTVLYSKVNGNDEEMAIRVTTSATGAVTVGFESLSDTESVAYKNNDEIYKLITNAVKSGALRIFGGGSYSSSEQTQHKIGANFGSTAGYVHNFIKTETLRTTIKLLTTKDSKPVTISSTDFGLAKLVEDKDNNENKPALNYGSFTNKFFKSNEEVKEQYYWKSVDTASDSIYDVLNTTAASTDKDTTYIIKVKDTEKDLLAYLDRTYTGTDKLLTKLGTVDQYERSKKSGTYVLYKSNNPITTDSSTSEYQITLPTAPTTLQEEELVVKYPPRKYNENSLISTSFLQGPNLYVIDNGEKQNKATLRFLKWTFNNQAQFNFDPRRKETALSFISKTASYVIPYKGFANDTELQKSSEFKNNKYLSLSFDLFKDVNARWYEEPTSKFANQFRDSINSAYKTEAESIRESGKTPAAFDKFVAAINKTVKNFK</sequence>
<dbReference type="NCBIfam" id="NF045826">
    <property type="entry name" value="lipo_P68"/>
    <property type="match status" value="1"/>
</dbReference>
<evidence type="ECO:0000256" key="2">
    <source>
        <dbReference type="SAM" id="Coils"/>
    </source>
</evidence>
<reference evidence="6 7" key="1">
    <citation type="submission" date="2019-01" db="EMBL/GenBank/DDBJ databases">
        <title>Complete sequence and annotation of the Mycoplasma phocirhinis strain 852T genome.</title>
        <authorList>
            <person name="Frasca S.Jr."/>
            <person name="Kutish G.F."/>
            <person name="Castellanos Gell J."/>
            <person name="Michaels D.L."/>
            <person name="Brown D.R."/>
        </authorList>
    </citation>
    <scope>NUCLEOTIDE SEQUENCE [LARGE SCALE GENOMIC DNA]</scope>
    <source>
        <strain evidence="6 7">852</strain>
    </source>
</reference>
<dbReference type="PROSITE" id="PS51257">
    <property type="entry name" value="PROKAR_LIPOPROTEIN"/>
    <property type="match status" value="1"/>
</dbReference>
<proteinExistence type="inferred from homology"/>
<accession>A0A4P6MTI2</accession>
<evidence type="ECO:0008006" key="8">
    <source>
        <dbReference type="Google" id="ProtNLM"/>
    </source>
</evidence>
<keyword evidence="7" id="KW-1185">Reference proteome</keyword>
<feature type="signal peptide" evidence="3">
    <location>
        <begin position="1"/>
        <end position="20"/>
    </location>
</feature>
<dbReference type="Proteomes" id="UP000289326">
    <property type="component" value="Chromosome"/>
</dbReference>
<dbReference type="Pfam" id="PF03305">
    <property type="entry name" value="Lipoprotein_X"/>
    <property type="match status" value="1"/>
</dbReference>
<feature type="domain" description="Mycoplasma lipoprotein C-terminal" evidence="4">
    <location>
        <begin position="604"/>
        <end position="717"/>
    </location>
</feature>
<feature type="domain" description="Mycoplasma lipoprotein central" evidence="5">
    <location>
        <begin position="271"/>
        <end position="418"/>
    </location>
</feature>
<dbReference type="RefSeq" id="WP_130429434.1">
    <property type="nucleotide sequence ID" value="NZ_CP034841.1"/>
</dbReference>
<keyword evidence="3" id="KW-0732">Signal</keyword>
<evidence type="ECO:0000313" key="7">
    <source>
        <dbReference type="Proteomes" id="UP000289326"/>
    </source>
</evidence>
<dbReference type="Pfam" id="PF03202">
    <property type="entry name" value="Lipoprotein_10"/>
    <property type="match status" value="1"/>
</dbReference>
<keyword evidence="2" id="KW-0175">Coiled coil</keyword>
<evidence type="ECO:0000313" key="6">
    <source>
        <dbReference type="EMBL" id="QBF34657.1"/>
    </source>
</evidence>
<feature type="chain" id="PRO_5020271214" description="Lipoprotein" evidence="3">
    <location>
        <begin position="21"/>
        <end position="747"/>
    </location>
</feature>
<organism evidence="6 7">
    <name type="scientific">Mycoplasmopsis phocirhinis</name>
    <dbReference type="NCBI Taxonomy" id="142650"/>
    <lineage>
        <taxon>Bacteria</taxon>
        <taxon>Bacillati</taxon>
        <taxon>Mycoplasmatota</taxon>
        <taxon>Mycoplasmoidales</taxon>
        <taxon>Metamycoplasmataceae</taxon>
        <taxon>Mycoplasmopsis</taxon>
    </lineage>
</organism>
<dbReference type="InterPro" id="IPR054825">
    <property type="entry name" value="P68-like"/>
</dbReference>
<protein>
    <recommendedName>
        <fullName evidence="8">Lipoprotein</fullName>
    </recommendedName>
</protein>
<feature type="coiled-coil region" evidence="2">
    <location>
        <begin position="61"/>
        <end position="95"/>
    </location>
</feature>
<dbReference type="AlphaFoldDB" id="A0A4P6MTI2"/>
<evidence type="ECO:0000256" key="1">
    <source>
        <dbReference type="ARBA" id="ARBA00009031"/>
    </source>
</evidence>
<dbReference type="EMBL" id="CP034841">
    <property type="protein sequence ID" value="QBF34657.1"/>
    <property type="molecule type" value="Genomic_DNA"/>
</dbReference>
<dbReference type="InterPro" id="IPR004984">
    <property type="entry name" value="Mycoplasma_lipoprotein_cen_dom"/>
</dbReference>
<name>A0A4P6MTI2_9BACT</name>
<dbReference type="KEGG" id="mphi:EG856_01835"/>
<comment type="similarity">
    <text evidence="1">Belongs to the MG185/MG260 family.</text>
</comment>
<dbReference type="InterPro" id="IPR004890">
    <property type="entry name" value="Lipoprotein_10_C"/>
</dbReference>
<evidence type="ECO:0000259" key="5">
    <source>
        <dbReference type="Pfam" id="PF03305"/>
    </source>
</evidence>
<gene>
    <name evidence="6" type="ORF">EG856_01835</name>
</gene>